<dbReference type="InterPro" id="IPR004046">
    <property type="entry name" value="GST_C"/>
</dbReference>
<dbReference type="InterPro" id="IPR040079">
    <property type="entry name" value="Glutathione_S-Trfase"/>
</dbReference>
<gene>
    <name evidence="4" type="ORF">C7I55_01010</name>
</gene>
<dbReference type="PROSITE" id="PS50405">
    <property type="entry name" value="GST_CTER"/>
    <property type="match status" value="1"/>
</dbReference>
<dbReference type="EMBL" id="PXYI01000001">
    <property type="protein sequence ID" value="PSJ43018.1"/>
    <property type="molecule type" value="Genomic_DNA"/>
</dbReference>
<evidence type="ECO:0000313" key="4">
    <source>
        <dbReference type="EMBL" id="PSJ43018.1"/>
    </source>
</evidence>
<evidence type="ECO:0000259" key="3">
    <source>
        <dbReference type="PROSITE" id="PS50405"/>
    </source>
</evidence>
<dbReference type="SUPFAM" id="SSF52833">
    <property type="entry name" value="Thioredoxin-like"/>
    <property type="match status" value="1"/>
</dbReference>
<dbReference type="SFLD" id="SFLDG00358">
    <property type="entry name" value="Main_(cytGST)"/>
    <property type="match status" value="1"/>
</dbReference>
<name>A0A2P7QYH2_9SPHN</name>
<dbReference type="SFLD" id="SFLDG01150">
    <property type="entry name" value="Main.1:_Beta-like"/>
    <property type="match status" value="1"/>
</dbReference>
<dbReference type="InterPro" id="IPR036282">
    <property type="entry name" value="Glutathione-S-Trfase_C_sf"/>
</dbReference>
<dbReference type="PANTHER" id="PTHR44051">
    <property type="entry name" value="GLUTATHIONE S-TRANSFERASE-RELATED"/>
    <property type="match status" value="1"/>
</dbReference>
<dbReference type="Pfam" id="PF02798">
    <property type="entry name" value="GST_N"/>
    <property type="match status" value="1"/>
</dbReference>
<feature type="domain" description="GST N-terminal" evidence="2">
    <location>
        <begin position="2"/>
        <end position="82"/>
    </location>
</feature>
<dbReference type="InterPro" id="IPR004045">
    <property type="entry name" value="Glutathione_S-Trfase_N"/>
</dbReference>
<dbReference type="CDD" id="cd03207">
    <property type="entry name" value="GST_C_8"/>
    <property type="match status" value="1"/>
</dbReference>
<evidence type="ECO:0000256" key="1">
    <source>
        <dbReference type="RuleBase" id="RU003494"/>
    </source>
</evidence>
<dbReference type="OrthoDB" id="5740960at2"/>
<proteinExistence type="inferred from homology"/>
<protein>
    <submittedName>
        <fullName evidence="4">Glutathione S-transferase</fullName>
    </submittedName>
</protein>
<evidence type="ECO:0000313" key="5">
    <source>
        <dbReference type="Proteomes" id="UP000241167"/>
    </source>
</evidence>
<evidence type="ECO:0000259" key="2">
    <source>
        <dbReference type="PROSITE" id="PS50404"/>
    </source>
</evidence>
<dbReference type="CDD" id="cd03046">
    <property type="entry name" value="GST_N_GTT1_like"/>
    <property type="match status" value="1"/>
</dbReference>
<dbReference type="PROSITE" id="PS50404">
    <property type="entry name" value="GST_NTER"/>
    <property type="match status" value="1"/>
</dbReference>
<reference evidence="4 5" key="1">
    <citation type="submission" date="2018-03" db="EMBL/GenBank/DDBJ databases">
        <title>The draft genome of Sphingosinicella sp. GL-C-18.</title>
        <authorList>
            <person name="Liu L."/>
            <person name="Li L."/>
            <person name="Liang L."/>
            <person name="Zhang X."/>
            <person name="Wang T."/>
        </authorList>
    </citation>
    <scope>NUCLEOTIDE SEQUENCE [LARGE SCALE GENOMIC DNA]</scope>
    <source>
        <strain evidence="4 5">GL-C-18</strain>
    </source>
</reference>
<comment type="similarity">
    <text evidence="1">Belongs to the GST superfamily.</text>
</comment>
<dbReference type="AlphaFoldDB" id="A0A2P7QYH2"/>
<dbReference type="SFLD" id="SFLDS00019">
    <property type="entry name" value="Glutathione_Transferase_(cytos"/>
    <property type="match status" value="1"/>
</dbReference>
<dbReference type="Pfam" id="PF00043">
    <property type="entry name" value="GST_C"/>
    <property type="match status" value="1"/>
</dbReference>
<dbReference type="PANTHER" id="PTHR44051:SF21">
    <property type="entry name" value="GLUTATHIONE S-TRANSFERASE FAMILY PROTEIN"/>
    <property type="match status" value="1"/>
</dbReference>
<dbReference type="Gene3D" id="3.40.30.10">
    <property type="entry name" value="Glutaredoxin"/>
    <property type="match status" value="1"/>
</dbReference>
<feature type="domain" description="GST C-terminal" evidence="3">
    <location>
        <begin position="65"/>
        <end position="214"/>
    </location>
</feature>
<dbReference type="RefSeq" id="WP_106511039.1">
    <property type="nucleotide sequence ID" value="NZ_PXYI01000001.1"/>
</dbReference>
<sequence length="215" mass="22936">MTESLTLYTNPMSRGRIARWMLEEVGCSYDTVLLDYGTTMKGADYLAINPMGKVPAIKHGDTVVTEAAAICAYLADAFPDAGLAPPPGNAKRGPYYRWLFFGAGPVEAAATAKSLGLLAPAERAANAGYGTFDDVLKTLETAASSASPYLCGEQFTAADVYLGAQIGWGMMFGTIEKRPAFEDYYARIAERPAAKRAADLDDALMAQVQPQPQAS</sequence>
<keyword evidence="4" id="KW-0808">Transferase</keyword>
<organism evidence="4 5">
    <name type="scientific">Allosphingosinicella deserti</name>
    <dbReference type="NCBI Taxonomy" id="2116704"/>
    <lineage>
        <taxon>Bacteria</taxon>
        <taxon>Pseudomonadati</taxon>
        <taxon>Pseudomonadota</taxon>
        <taxon>Alphaproteobacteria</taxon>
        <taxon>Sphingomonadales</taxon>
        <taxon>Sphingomonadaceae</taxon>
        <taxon>Allosphingosinicella</taxon>
    </lineage>
</organism>
<dbReference type="Gene3D" id="1.20.1050.10">
    <property type="match status" value="1"/>
</dbReference>
<dbReference type="InterPro" id="IPR036249">
    <property type="entry name" value="Thioredoxin-like_sf"/>
</dbReference>
<accession>A0A2P7QYH2</accession>
<keyword evidence="5" id="KW-1185">Reference proteome</keyword>
<dbReference type="SUPFAM" id="SSF47616">
    <property type="entry name" value="GST C-terminal domain-like"/>
    <property type="match status" value="1"/>
</dbReference>
<comment type="caution">
    <text evidence="4">The sequence shown here is derived from an EMBL/GenBank/DDBJ whole genome shotgun (WGS) entry which is preliminary data.</text>
</comment>
<dbReference type="GO" id="GO:0016740">
    <property type="term" value="F:transferase activity"/>
    <property type="evidence" value="ECO:0007669"/>
    <property type="project" value="UniProtKB-KW"/>
</dbReference>
<dbReference type="InterPro" id="IPR010987">
    <property type="entry name" value="Glutathione-S-Trfase_C-like"/>
</dbReference>
<dbReference type="Proteomes" id="UP000241167">
    <property type="component" value="Unassembled WGS sequence"/>
</dbReference>